<sequence length="305" mass="34050">MSPLRRARPARRNQSKPKTQSLPKTEIGTSYSPLRSVPCAGKSLRLRGSPEKEERSLKFSLTLMKKEIEEDFMNLRRRPFSLVSGCQRGSIEVGERHLDWMRRMHMRLKGGFGWNWWCFQELVERVETEVPMNSDRNYNGPKVAKFLVGLLAPGQEDPMKASLFPGIDFGLFLRSLGRGQRRPSSLWEGGGKAIRPMSRGTISGRQLLWGVGLPKCNGGVQSAKAEGSLTARPTRRAGTKVGLSDPTVPSGRITNLPQSSHRREGLTPRCYSMFQGLDCSSIKAVRELGSKRCETVQSIVTGSYL</sequence>
<dbReference type="AntiFam" id="ANF00275">
    <property type="entry name" value="Spurious translation from rRNA (DUF6467)"/>
</dbReference>
<evidence type="ECO:0000256" key="1">
    <source>
        <dbReference type="SAM" id="MobiDB-lite"/>
    </source>
</evidence>
<protein>
    <submittedName>
        <fullName evidence="2">Uncharacterized protein</fullName>
    </submittedName>
</protein>
<organism evidence="2 3">
    <name type="scientific">Vigna mungo</name>
    <name type="common">Black gram</name>
    <name type="synonym">Phaseolus mungo</name>
    <dbReference type="NCBI Taxonomy" id="3915"/>
    <lineage>
        <taxon>Eukaryota</taxon>
        <taxon>Viridiplantae</taxon>
        <taxon>Streptophyta</taxon>
        <taxon>Embryophyta</taxon>
        <taxon>Tracheophyta</taxon>
        <taxon>Spermatophyta</taxon>
        <taxon>Magnoliopsida</taxon>
        <taxon>eudicotyledons</taxon>
        <taxon>Gunneridae</taxon>
        <taxon>Pentapetalae</taxon>
        <taxon>rosids</taxon>
        <taxon>fabids</taxon>
        <taxon>Fabales</taxon>
        <taxon>Fabaceae</taxon>
        <taxon>Papilionoideae</taxon>
        <taxon>50 kb inversion clade</taxon>
        <taxon>NPAAA clade</taxon>
        <taxon>indigoferoid/millettioid clade</taxon>
        <taxon>Phaseoleae</taxon>
        <taxon>Vigna</taxon>
    </lineage>
</organism>
<reference evidence="2 3" key="1">
    <citation type="journal article" date="2023" name="Life. Sci Alliance">
        <title>Evolutionary insights into 3D genome organization and epigenetic landscape of Vigna mungo.</title>
        <authorList>
            <person name="Junaid A."/>
            <person name="Singh B."/>
            <person name="Bhatia S."/>
        </authorList>
    </citation>
    <scope>NUCLEOTIDE SEQUENCE [LARGE SCALE GENOMIC DNA]</scope>
    <source>
        <strain evidence="2">Urdbean</strain>
    </source>
</reference>
<dbReference type="AlphaFoldDB" id="A0AAQ3MG94"/>
<dbReference type="EMBL" id="CP144690">
    <property type="protein sequence ID" value="WVY90562.1"/>
    <property type="molecule type" value="Genomic_DNA"/>
</dbReference>
<proteinExistence type="predicted"/>
<keyword evidence="3" id="KW-1185">Reference proteome</keyword>
<name>A0AAQ3MG94_VIGMU</name>
<feature type="compositionally biased region" description="Basic residues" evidence="1">
    <location>
        <begin position="1"/>
        <end position="15"/>
    </location>
</feature>
<dbReference type="Proteomes" id="UP001374535">
    <property type="component" value="Chromosome 11"/>
</dbReference>
<evidence type="ECO:0000313" key="3">
    <source>
        <dbReference type="Proteomes" id="UP001374535"/>
    </source>
</evidence>
<gene>
    <name evidence="2" type="ORF">V8G54_036076</name>
</gene>
<feature type="compositionally biased region" description="Polar residues" evidence="1">
    <location>
        <begin position="16"/>
        <end position="33"/>
    </location>
</feature>
<feature type="region of interest" description="Disordered" evidence="1">
    <location>
        <begin position="1"/>
        <end position="37"/>
    </location>
</feature>
<accession>A0AAQ3MG94</accession>
<evidence type="ECO:0000313" key="2">
    <source>
        <dbReference type="EMBL" id="WVY90562.1"/>
    </source>
</evidence>